<dbReference type="AlphaFoldDB" id="A0A160KSV1"/>
<organism evidence="2 3">
    <name type="scientific">Rathayibacter tritici</name>
    <dbReference type="NCBI Taxonomy" id="33888"/>
    <lineage>
        <taxon>Bacteria</taxon>
        <taxon>Bacillati</taxon>
        <taxon>Actinomycetota</taxon>
        <taxon>Actinomycetes</taxon>
        <taxon>Micrococcales</taxon>
        <taxon>Microbacteriaceae</taxon>
        <taxon>Rathayibacter</taxon>
    </lineage>
</organism>
<evidence type="ECO:0000256" key="1">
    <source>
        <dbReference type="SAM" id="SignalP"/>
    </source>
</evidence>
<accession>A0A160KSV1</accession>
<protein>
    <recommendedName>
        <fullName evidence="4">DUF306 domain-containing protein</fullName>
    </recommendedName>
</protein>
<proteinExistence type="predicted"/>
<dbReference type="STRING" id="33888.A6122_1697"/>
<keyword evidence="3" id="KW-1185">Reference proteome</keyword>
<dbReference type="Proteomes" id="UP000077071">
    <property type="component" value="Chromosome"/>
</dbReference>
<dbReference type="OrthoDB" id="5122572at2"/>
<evidence type="ECO:0000313" key="3">
    <source>
        <dbReference type="Proteomes" id="UP000077071"/>
    </source>
</evidence>
<name>A0A160KSV1_9MICO</name>
<keyword evidence="1" id="KW-0732">Signal</keyword>
<dbReference type="EMBL" id="CP015515">
    <property type="protein sequence ID" value="AND16830.1"/>
    <property type="molecule type" value="Genomic_DNA"/>
</dbReference>
<sequence length="160" mass="16200">MVRPALRLALGVVAVALLASGVAALRSGPSSEAGECIDSRTPQDPFGCDRWVLTAAEGETPYTAWVEDARVRLRSERIGGAPTLVVGTGCLVVSATYRIDGGVLVPGGEVTGSDACSDAPSPEAIRLRALLSGPMAIGGTPDDVLLDGTGGAVVFSRIPG</sequence>
<evidence type="ECO:0000313" key="2">
    <source>
        <dbReference type="EMBL" id="AND16830.1"/>
    </source>
</evidence>
<reference evidence="2 3" key="1">
    <citation type="submission" date="2016-05" db="EMBL/GenBank/DDBJ databases">
        <title>Complete genome sequence of Rathayibacter tritici NCPPB 1953.</title>
        <authorList>
            <person name="Park J."/>
            <person name="Lee H.-H."/>
            <person name="Lee S.-W."/>
            <person name="Seo Y.-S."/>
        </authorList>
    </citation>
    <scope>NUCLEOTIDE SEQUENCE [LARGE SCALE GENOMIC DNA]</scope>
    <source>
        <strain evidence="2 3">NCPPB 1953</strain>
    </source>
</reference>
<dbReference type="PATRIC" id="fig|33888.3.peg.1870"/>
<feature type="chain" id="PRO_5043136045" description="DUF306 domain-containing protein" evidence="1">
    <location>
        <begin position="25"/>
        <end position="160"/>
    </location>
</feature>
<dbReference type="RefSeq" id="WP_068253945.1">
    <property type="nucleotide sequence ID" value="NZ_CP015515.1"/>
</dbReference>
<evidence type="ECO:0008006" key="4">
    <source>
        <dbReference type="Google" id="ProtNLM"/>
    </source>
</evidence>
<dbReference type="KEGG" id="rtn:A6122_1697"/>
<feature type="signal peptide" evidence="1">
    <location>
        <begin position="1"/>
        <end position="24"/>
    </location>
</feature>
<gene>
    <name evidence="2" type="ORF">A6122_1697</name>
</gene>